<dbReference type="Proteomes" id="UP000008065">
    <property type="component" value="Unassembled WGS sequence"/>
</dbReference>
<dbReference type="EMBL" id="GL891305">
    <property type="protein sequence ID" value="EGO56909.1"/>
    <property type="molecule type" value="Genomic_DNA"/>
</dbReference>
<dbReference type="HOGENOM" id="CLU_2892091_0_0_1"/>
<dbReference type="AlphaFoldDB" id="F8MRK8"/>
<proteinExistence type="predicted"/>
<dbReference type="KEGG" id="nte:NEUTE1DRAFT117524"/>
<feature type="non-terminal residue" evidence="1">
    <location>
        <position position="1"/>
    </location>
</feature>
<protein>
    <submittedName>
        <fullName evidence="1">Uncharacterized protein</fullName>
    </submittedName>
</protein>
<name>F8MRK8_NEUT8</name>
<evidence type="ECO:0000313" key="1">
    <source>
        <dbReference type="EMBL" id="EGO56909.1"/>
    </source>
</evidence>
<dbReference type="RefSeq" id="XP_009852454.1">
    <property type="nucleotide sequence ID" value="XM_009854152.1"/>
</dbReference>
<dbReference type="GeneID" id="20823315"/>
<sequence length="71" mass="8036">AYNARPSLIYILNYPEGWLINLFLATLRTAYSQSKPLYFALGLSSTSVVLESLYSQNEQPLHQRLLLCNAS</sequence>
<gene>
    <name evidence="1" type="ORF">NEUTE1DRAFT_117524</name>
</gene>
<organism evidence="1 2">
    <name type="scientific">Neurospora tetrasperma (strain FGSC 2508 / ATCC MYA-4615 / P0657)</name>
    <dbReference type="NCBI Taxonomy" id="510951"/>
    <lineage>
        <taxon>Eukaryota</taxon>
        <taxon>Fungi</taxon>
        <taxon>Dikarya</taxon>
        <taxon>Ascomycota</taxon>
        <taxon>Pezizomycotina</taxon>
        <taxon>Sordariomycetes</taxon>
        <taxon>Sordariomycetidae</taxon>
        <taxon>Sordariales</taxon>
        <taxon>Sordariaceae</taxon>
        <taxon>Neurospora</taxon>
    </lineage>
</organism>
<dbReference type="VEuPathDB" id="FungiDB:NEUTE1DRAFT_117524"/>
<accession>F8MRK8</accession>
<reference evidence="2" key="1">
    <citation type="journal article" date="2011" name="Genetics">
        <title>Massive changes in genome architecture accompany the transition to self-fertility in the filamentous fungus Neurospora tetrasperma.</title>
        <authorList>
            <person name="Ellison C.E."/>
            <person name="Stajich J.E."/>
            <person name="Jacobson D.J."/>
            <person name="Natvig D.O."/>
            <person name="Lapidus A."/>
            <person name="Foster B."/>
            <person name="Aerts A."/>
            <person name="Riley R."/>
            <person name="Lindquist E.A."/>
            <person name="Grigoriev I.V."/>
            <person name="Taylor J.W."/>
        </authorList>
    </citation>
    <scope>NUCLEOTIDE SEQUENCE [LARGE SCALE GENOMIC DNA]</scope>
    <source>
        <strain evidence="2">FGSC 2508 / P0657</strain>
    </source>
</reference>
<keyword evidence="2" id="KW-1185">Reference proteome</keyword>
<evidence type="ECO:0000313" key="2">
    <source>
        <dbReference type="Proteomes" id="UP000008065"/>
    </source>
</evidence>